<proteinExistence type="predicted"/>
<keyword evidence="5" id="KW-1185">Reference proteome</keyword>
<dbReference type="EMBL" id="JASVWF010000001">
    <property type="protein sequence ID" value="MDL5155627.1"/>
    <property type="molecule type" value="Genomic_DNA"/>
</dbReference>
<organism evidence="4 5">
    <name type="scientific">Actinomycetospora termitidis</name>
    <dbReference type="NCBI Taxonomy" id="3053470"/>
    <lineage>
        <taxon>Bacteria</taxon>
        <taxon>Bacillati</taxon>
        <taxon>Actinomycetota</taxon>
        <taxon>Actinomycetes</taxon>
        <taxon>Pseudonocardiales</taxon>
        <taxon>Pseudonocardiaceae</taxon>
        <taxon>Actinomycetospora</taxon>
    </lineage>
</organism>
<gene>
    <name evidence="4" type="ORF">QRT03_06655</name>
</gene>
<keyword evidence="1" id="KW-0560">Oxidoreductase</keyword>
<dbReference type="Proteomes" id="UP001231924">
    <property type="component" value="Unassembled WGS sequence"/>
</dbReference>
<dbReference type="Gene3D" id="3.20.20.30">
    <property type="entry name" value="Luciferase-like domain"/>
    <property type="match status" value="1"/>
</dbReference>
<dbReference type="InterPro" id="IPR011251">
    <property type="entry name" value="Luciferase-like_dom"/>
</dbReference>
<comment type="caution">
    <text evidence="4">The sequence shown here is derived from an EMBL/GenBank/DDBJ whole genome shotgun (WGS) entry which is preliminary data.</text>
</comment>
<evidence type="ECO:0000256" key="2">
    <source>
        <dbReference type="ARBA" id="ARBA00023033"/>
    </source>
</evidence>
<dbReference type="RefSeq" id="WP_286051712.1">
    <property type="nucleotide sequence ID" value="NZ_JASVWF010000001.1"/>
</dbReference>
<accession>A0ABT7M749</accession>
<protein>
    <submittedName>
        <fullName evidence="4">LLM class flavin-dependent oxidoreductase</fullName>
    </submittedName>
</protein>
<dbReference type="Pfam" id="PF00296">
    <property type="entry name" value="Bac_luciferase"/>
    <property type="match status" value="1"/>
</dbReference>
<dbReference type="PANTHER" id="PTHR30137:SF8">
    <property type="entry name" value="BLR5498 PROTEIN"/>
    <property type="match status" value="1"/>
</dbReference>
<evidence type="ECO:0000259" key="3">
    <source>
        <dbReference type="Pfam" id="PF00296"/>
    </source>
</evidence>
<evidence type="ECO:0000256" key="1">
    <source>
        <dbReference type="ARBA" id="ARBA00023002"/>
    </source>
</evidence>
<evidence type="ECO:0000313" key="5">
    <source>
        <dbReference type="Proteomes" id="UP001231924"/>
    </source>
</evidence>
<dbReference type="InterPro" id="IPR050766">
    <property type="entry name" value="Bact_Lucif_Oxidored"/>
</dbReference>
<dbReference type="PANTHER" id="PTHR30137">
    <property type="entry name" value="LUCIFERASE-LIKE MONOOXYGENASE"/>
    <property type="match status" value="1"/>
</dbReference>
<feature type="domain" description="Luciferase-like" evidence="3">
    <location>
        <begin position="1"/>
        <end position="300"/>
    </location>
</feature>
<keyword evidence="2" id="KW-0503">Monooxygenase</keyword>
<sequence>MELGIFTFADVVADPVTGDAPTPARRLRDVVDLAVLADDGGLEVFGVGEHHRRDFAVTSPAVVLGAVATRTRRLRLTSAVTVLSSADPVRVFEDFTTVDLLSDGRAEILAGRGAFIESFPLYGADPADYEALFDEKIDLLLRLTRDETVTWSGRFRPALDHQPVFPRPVQPRLPVGVGVGGSPASFLRAGRLGLPITIGIVGGRPEALAPHVVDYRAAAERAGHDAAALPVALTAHAFVARTSQEAGDVFYPRYAAMAELAGRSLSREQFDRARGLDGHLVVGSPAEVTEKLLHQQEIFGHQRFLAQIPHGPLPHKDAMRAVELLGADVAPHLAP</sequence>
<name>A0ABT7M749_9PSEU</name>
<dbReference type="InterPro" id="IPR036661">
    <property type="entry name" value="Luciferase-like_sf"/>
</dbReference>
<reference evidence="4 5" key="1">
    <citation type="submission" date="2023-06" db="EMBL/GenBank/DDBJ databases">
        <title>Actinomycetospora Odt1-22.</title>
        <authorList>
            <person name="Supong K."/>
        </authorList>
    </citation>
    <scope>NUCLEOTIDE SEQUENCE [LARGE SCALE GENOMIC DNA]</scope>
    <source>
        <strain evidence="4 5">Odt1-22</strain>
    </source>
</reference>
<evidence type="ECO:0000313" key="4">
    <source>
        <dbReference type="EMBL" id="MDL5155627.1"/>
    </source>
</evidence>
<dbReference type="SUPFAM" id="SSF51679">
    <property type="entry name" value="Bacterial luciferase-like"/>
    <property type="match status" value="1"/>
</dbReference>